<reference evidence="3" key="1">
    <citation type="submission" date="2018-07" db="EMBL/GenBank/DDBJ databases">
        <title>Streptacidiphilus bronchialis DSM 106435 chromosome.</title>
        <authorList>
            <person name="Batra D."/>
            <person name="Gulvik C.A."/>
        </authorList>
    </citation>
    <scope>NUCLEOTIDE SEQUENCE [LARGE SCALE GENOMIC DNA]</scope>
    <source>
        <strain evidence="3">DSM 106435</strain>
    </source>
</reference>
<sequence length="362" mass="37239">MVRPALVLILLTITAAALRLARSAITGWREQTAGKAYGLPSDRRRALLHGAGATGSGLCAAALLATLTTGSHTHSHTTSTTSATTTTTSPSAANPPRTTGQAAPPPAFSTIGHPAGGELLQGSLPTADGTLRAVRVWLPPQYAENHDRTRFPVVVLQAGSPGRTADTETPYVFDGFADAVRQHRAVPFVVIAPQSAPGTQRPCDLLAAAPEAVPDDAVLRTAVVARFRTLPAGPEGWQTLGVGPGAPCAAAAGLARPDLYGAAAAVSGTYDAPVLARTAAEGRPGPATPRLLLAAARSDPAGRDGARRLRDALRAAGGHAVGARVRTSEVVRDVQADQERVRLVRVAVQYLAEALPGALRRS</sequence>
<name>A0A345SYM8_9ACTN</name>
<accession>A0A345SYM8</accession>
<dbReference type="InterPro" id="IPR029058">
    <property type="entry name" value="AB_hydrolase_fold"/>
</dbReference>
<feature type="region of interest" description="Disordered" evidence="1">
    <location>
        <begin position="71"/>
        <end position="114"/>
    </location>
</feature>
<gene>
    <name evidence="2" type="ORF">C7M71_016845</name>
</gene>
<feature type="compositionally biased region" description="Low complexity" evidence="1">
    <location>
        <begin position="71"/>
        <end position="92"/>
    </location>
</feature>
<dbReference type="KEGG" id="stri:C7M71_016845"/>
<dbReference type="Gene3D" id="3.40.50.1820">
    <property type="entry name" value="alpha/beta hydrolase"/>
    <property type="match status" value="1"/>
</dbReference>
<organism evidence="2 3">
    <name type="scientific">Peterkaempfera bronchialis</name>
    <dbReference type="NCBI Taxonomy" id="2126346"/>
    <lineage>
        <taxon>Bacteria</taxon>
        <taxon>Bacillati</taxon>
        <taxon>Actinomycetota</taxon>
        <taxon>Actinomycetes</taxon>
        <taxon>Kitasatosporales</taxon>
        <taxon>Streptomycetaceae</taxon>
        <taxon>Peterkaempfera</taxon>
    </lineage>
</organism>
<evidence type="ECO:0000256" key="1">
    <source>
        <dbReference type="SAM" id="MobiDB-lite"/>
    </source>
</evidence>
<dbReference type="Proteomes" id="UP000249340">
    <property type="component" value="Chromosome"/>
</dbReference>
<evidence type="ECO:0008006" key="4">
    <source>
        <dbReference type="Google" id="ProtNLM"/>
    </source>
</evidence>
<evidence type="ECO:0000313" key="2">
    <source>
        <dbReference type="EMBL" id="AXI78833.1"/>
    </source>
</evidence>
<proteinExistence type="predicted"/>
<dbReference type="RefSeq" id="WP_114914400.1">
    <property type="nucleotide sequence ID" value="NZ_CP031264.1"/>
</dbReference>
<dbReference type="PANTHER" id="PTHR48098:SF1">
    <property type="entry name" value="DIACYLGLYCEROL ACYLTRANSFERASE_MYCOLYLTRANSFERASE AG85A"/>
    <property type="match status" value="1"/>
</dbReference>
<dbReference type="GO" id="GO:0016747">
    <property type="term" value="F:acyltransferase activity, transferring groups other than amino-acyl groups"/>
    <property type="evidence" value="ECO:0007669"/>
    <property type="project" value="TreeGrafter"/>
</dbReference>
<dbReference type="PANTHER" id="PTHR48098">
    <property type="entry name" value="ENTEROCHELIN ESTERASE-RELATED"/>
    <property type="match status" value="1"/>
</dbReference>
<dbReference type="AlphaFoldDB" id="A0A345SYM8"/>
<dbReference type="SUPFAM" id="SSF53474">
    <property type="entry name" value="alpha/beta-Hydrolases"/>
    <property type="match status" value="1"/>
</dbReference>
<dbReference type="OrthoDB" id="3852554at2"/>
<dbReference type="InterPro" id="IPR050583">
    <property type="entry name" value="Mycobacterial_A85_antigen"/>
</dbReference>
<dbReference type="EMBL" id="CP031264">
    <property type="protein sequence ID" value="AXI78833.1"/>
    <property type="molecule type" value="Genomic_DNA"/>
</dbReference>
<evidence type="ECO:0000313" key="3">
    <source>
        <dbReference type="Proteomes" id="UP000249340"/>
    </source>
</evidence>
<protein>
    <recommendedName>
        <fullName evidence="4">Esterase</fullName>
    </recommendedName>
</protein>
<keyword evidence="3" id="KW-1185">Reference proteome</keyword>